<dbReference type="SUPFAM" id="SSF50129">
    <property type="entry name" value="GroES-like"/>
    <property type="match status" value="1"/>
</dbReference>
<protein>
    <recommendedName>
        <fullName evidence="1">Alcohol dehydrogenase-like N-terminal domain-containing protein</fullName>
    </recommendedName>
</protein>
<proteinExistence type="predicted"/>
<keyword evidence="3" id="KW-1185">Reference proteome</keyword>
<comment type="caution">
    <text evidence="2">The sequence shown here is derived from an EMBL/GenBank/DDBJ whole genome shotgun (WGS) entry which is preliminary data.</text>
</comment>
<name>A0A439CMD1_9PEZI</name>
<dbReference type="AlphaFoldDB" id="A0A439CMD1"/>
<dbReference type="InterPro" id="IPR011032">
    <property type="entry name" value="GroES-like_sf"/>
</dbReference>
<dbReference type="Proteomes" id="UP000286045">
    <property type="component" value="Unassembled WGS sequence"/>
</dbReference>
<sequence>MAGAKSLVVKSIKSPADVEIVEKDIPQAIPGTVVVQVLAAAIGTSHGYLISHEVPGFTFPVPSVYGSNAVGRVVSVGSDAVAIKAGQLVAVDPF</sequence>
<reference evidence="2 3" key="1">
    <citation type="submission" date="2018-12" db="EMBL/GenBank/DDBJ databases">
        <title>Draft genome sequence of Xylaria grammica IHI A82.</title>
        <authorList>
            <person name="Buettner E."/>
            <person name="Kellner H."/>
        </authorList>
    </citation>
    <scope>NUCLEOTIDE SEQUENCE [LARGE SCALE GENOMIC DNA]</scope>
    <source>
        <strain evidence="2 3">IHI A82</strain>
    </source>
</reference>
<feature type="domain" description="Alcohol dehydrogenase-like N-terminal" evidence="1">
    <location>
        <begin position="30"/>
        <end position="93"/>
    </location>
</feature>
<organism evidence="2 3">
    <name type="scientific">Xylaria grammica</name>
    <dbReference type="NCBI Taxonomy" id="363999"/>
    <lineage>
        <taxon>Eukaryota</taxon>
        <taxon>Fungi</taxon>
        <taxon>Dikarya</taxon>
        <taxon>Ascomycota</taxon>
        <taxon>Pezizomycotina</taxon>
        <taxon>Sordariomycetes</taxon>
        <taxon>Xylariomycetidae</taxon>
        <taxon>Xylariales</taxon>
        <taxon>Xylariaceae</taxon>
        <taxon>Xylaria</taxon>
    </lineage>
</organism>
<gene>
    <name evidence="2" type="ORF">EKO27_g11786</name>
</gene>
<evidence type="ECO:0000313" key="3">
    <source>
        <dbReference type="Proteomes" id="UP000286045"/>
    </source>
</evidence>
<evidence type="ECO:0000313" key="2">
    <source>
        <dbReference type="EMBL" id="RWA03319.1"/>
    </source>
</evidence>
<evidence type="ECO:0000259" key="1">
    <source>
        <dbReference type="Pfam" id="PF08240"/>
    </source>
</evidence>
<dbReference type="Gene3D" id="3.90.180.10">
    <property type="entry name" value="Medium-chain alcohol dehydrogenases, catalytic domain"/>
    <property type="match status" value="1"/>
</dbReference>
<feature type="non-terminal residue" evidence="2">
    <location>
        <position position="94"/>
    </location>
</feature>
<dbReference type="EMBL" id="RYZI01000839">
    <property type="protein sequence ID" value="RWA03319.1"/>
    <property type="molecule type" value="Genomic_DNA"/>
</dbReference>
<dbReference type="InterPro" id="IPR013154">
    <property type="entry name" value="ADH-like_N"/>
</dbReference>
<accession>A0A439CMD1</accession>
<dbReference type="Pfam" id="PF08240">
    <property type="entry name" value="ADH_N"/>
    <property type="match status" value="1"/>
</dbReference>
<dbReference type="STRING" id="363999.A0A439CMD1"/>